<evidence type="ECO:0000313" key="2">
    <source>
        <dbReference type="Proteomes" id="UP000186817"/>
    </source>
</evidence>
<reference evidence="1 2" key="1">
    <citation type="submission" date="2016-02" db="EMBL/GenBank/DDBJ databases">
        <title>Genome analysis of coral dinoflagellate symbionts highlights evolutionary adaptations to a symbiotic lifestyle.</title>
        <authorList>
            <person name="Aranda M."/>
            <person name="Li Y."/>
            <person name="Liew Y.J."/>
            <person name="Baumgarten S."/>
            <person name="Simakov O."/>
            <person name="Wilson M."/>
            <person name="Piel J."/>
            <person name="Ashoor H."/>
            <person name="Bougouffa S."/>
            <person name="Bajic V.B."/>
            <person name="Ryu T."/>
            <person name="Ravasi T."/>
            <person name="Bayer T."/>
            <person name="Micklem G."/>
            <person name="Kim H."/>
            <person name="Bhak J."/>
            <person name="Lajeunesse T.C."/>
            <person name="Voolstra C.R."/>
        </authorList>
    </citation>
    <scope>NUCLEOTIDE SEQUENCE [LARGE SCALE GENOMIC DNA]</scope>
    <source>
        <strain evidence="1 2">CCMP2467</strain>
    </source>
</reference>
<gene>
    <name evidence="1" type="ORF">AK812_SmicGene44746</name>
</gene>
<evidence type="ECO:0000313" key="1">
    <source>
        <dbReference type="EMBL" id="OLP75449.1"/>
    </source>
</evidence>
<protein>
    <submittedName>
        <fullName evidence="1">Uncharacterized protein</fullName>
    </submittedName>
</protein>
<comment type="caution">
    <text evidence="1">The sequence shown here is derived from an EMBL/GenBank/DDBJ whole genome shotgun (WGS) entry which is preliminary data.</text>
</comment>
<proteinExistence type="predicted"/>
<sequence length="82" mass="9148">MQIFNVSGWARLVNMSVEGLGTAVLVLRDRKSAIDRVVVVVDKDIVRLSEKWTDSARVKGSKKDPDPPGQAGEREFRALRLI</sequence>
<dbReference type="EMBL" id="LSRX01002475">
    <property type="protein sequence ID" value="OLP75449.1"/>
    <property type="molecule type" value="Genomic_DNA"/>
</dbReference>
<name>A0A1Q9BXS0_SYMMI</name>
<dbReference type="Proteomes" id="UP000186817">
    <property type="component" value="Unassembled WGS sequence"/>
</dbReference>
<dbReference type="AlphaFoldDB" id="A0A1Q9BXS0"/>
<accession>A0A1Q9BXS0</accession>
<organism evidence="1 2">
    <name type="scientific">Symbiodinium microadriaticum</name>
    <name type="common">Dinoflagellate</name>
    <name type="synonym">Zooxanthella microadriatica</name>
    <dbReference type="NCBI Taxonomy" id="2951"/>
    <lineage>
        <taxon>Eukaryota</taxon>
        <taxon>Sar</taxon>
        <taxon>Alveolata</taxon>
        <taxon>Dinophyceae</taxon>
        <taxon>Suessiales</taxon>
        <taxon>Symbiodiniaceae</taxon>
        <taxon>Symbiodinium</taxon>
    </lineage>
</organism>
<keyword evidence="2" id="KW-1185">Reference proteome</keyword>